<evidence type="ECO:0000313" key="10">
    <source>
        <dbReference type="Proteomes" id="UP000436088"/>
    </source>
</evidence>
<keyword evidence="4" id="KW-0052">Apoplast</keyword>
<keyword evidence="10" id="KW-1185">Reference proteome</keyword>
<evidence type="ECO:0000256" key="3">
    <source>
        <dbReference type="ARBA" id="ARBA00022512"/>
    </source>
</evidence>
<evidence type="ECO:0000256" key="5">
    <source>
        <dbReference type="ARBA" id="ARBA00022729"/>
    </source>
</evidence>
<evidence type="ECO:0000256" key="2">
    <source>
        <dbReference type="ARBA" id="ARBA00004271"/>
    </source>
</evidence>
<keyword evidence="3" id="KW-0134">Cell wall</keyword>
<comment type="caution">
    <text evidence="9">The sequence shown here is derived from an EMBL/GenBank/DDBJ whole genome shotgun (WGS) entry which is preliminary data.</text>
</comment>
<evidence type="ECO:0000256" key="4">
    <source>
        <dbReference type="ARBA" id="ARBA00022523"/>
    </source>
</evidence>
<dbReference type="Proteomes" id="UP000436088">
    <property type="component" value="Unassembled WGS sequence"/>
</dbReference>
<dbReference type="InterPro" id="IPR004873">
    <property type="entry name" value="BURP_dom"/>
</dbReference>
<dbReference type="SMART" id="SM01045">
    <property type="entry name" value="BURP"/>
    <property type="match status" value="1"/>
</dbReference>
<dbReference type="AlphaFoldDB" id="A0A6A3BSE7"/>
<reference evidence="9" key="1">
    <citation type="submission" date="2019-09" db="EMBL/GenBank/DDBJ databases">
        <title>Draft genome information of white flower Hibiscus syriacus.</title>
        <authorList>
            <person name="Kim Y.-M."/>
        </authorList>
    </citation>
    <scope>NUCLEOTIDE SEQUENCE [LARGE SCALE GENOMIC DNA]</scope>
    <source>
        <strain evidence="9">YM2019G1</strain>
    </source>
</reference>
<name>A0A6A3BSE7_HIBSY</name>
<dbReference type="InterPro" id="IPR051897">
    <property type="entry name" value="PG-associated_BURP"/>
</dbReference>
<feature type="signal peptide" evidence="7">
    <location>
        <begin position="1"/>
        <end position="23"/>
    </location>
</feature>
<comment type="subcellular location">
    <subcellularLocation>
        <location evidence="1">Secreted</location>
        <location evidence="1">Cell wall</location>
    </subcellularLocation>
    <subcellularLocation>
        <location evidence="2">Secreted</location>
        <location evidence="2">Extracellular space</location>
        <location evidence="2">Apoplast</location>
    </subcellularLocation>
</comment>
<gene>
    <name evidence="9" type="ORF">F3Y22_tig00109926pilonHSYRG00179</name>
</gene>
<keyword evidence="3" id="KW-0964">Secreted</keyword>
<evidence type="ECO:0000256" key="6">
    <source>
        <dbReference type="ARBA" id="ARBA00023180"/>
    </source>
</evidence>
<keyword evidence="5 7" id="KW-0732">Signal</keyword>
<dbReference type="PANTHER" id="PTHR31458">
    <property type="entry name" value="POLYGALACTURONASE 1 BETA-LIKE PROTEIN 2"/>
    <property type="match status" value="1"/>
</dbReference>
<dbReference type="Pfam" id="PF03181">
    <property type="entry name" value="BURP"/>
    <property type="match status" value="2"/>
</dbReference>
<proteinExistence type="predicted"/>
<dbReference type="GO" id="GO:0048046">
    <property type="term" value="C:apoplast"/>
    <property type="evidence" value="ECO:0007669"/>
    <property type="project" value="UniProtKB-SubCell"/>
</dbReference>
<evidence type="ECO:0000259" key="8">
    <source>
        <dbReference type="PROSITE" id="PS51277"/>
    </source>
</evidence>
<sequence>MKIFLFFFFYCFYLSSSNARAQAKVNPFTPKASLIRYWNGHIFSALTESTFFVSKASPLNGVDSARLTNSPTTTLCPPTLLIFGNQDADFEVYSSKSFKGYGTSRRGGVNSFKNYSDGLNTPNESFKKYSGGSNGHREEFTSYAKDANVAVDNFTNYGSGATGGFGGFNSYQERVNVPNLRFTSYDSDGTNHKLSFSSYSSETNSGSQAFNNYGKKGSQFQLSSQATVVTPTPSGRVLQGTGCWGTRQTTRLKPMVTLVTIPITASKLLRKGFRFRKVNFANYGKTFNVGNSTFKEYGKGSTGATTVGFKIYDLARSFVDYAKKGVSFSGYSNSSSKETASSATSGIPVKRWVEPGKFFRESNLKEGNVMVMPDIVDKMPRRSFLPRVISGKLPFSTSHLSELKKIFGTTMEPVLANALAECERPASRGETKRTTENVKGSTEEIMIGEVKGINGGDVTESVSCHQSLYPYLLYYCHSVPKVRVYQADILDVKSKSKINHGVAICHLNTSAWSPGHGAFVALGSSPGRIEVCHWIFENDMTWTIAD</sequence>
<dbReference type="EMBL" id="VEPZ02000781">
    <property type="protein sequence ID" value="KAE8719766.1"/>
    <property type="molecule type" value="Genomic_DNA"/>
</dbReference>
<dbReference type="PANTHER" id="PTHR31458:SF9">
    <property type="entry name" value="POLYGALACTURONASE-1 NON-CATALYTIC SUBUNIT BETA"/>
    <property type="match status" value="1"/>
</dbReference>
<organism evidence="9 10">
    <name type="scientific">Hibiscus syriacus</name>
    <name type="common">Rose of Sharon</name>
    <dbReference type="NCBI Taxonomy" id="106335"/>
    <lineage>
        <taxon>Eukaryota</taxon>
        <taxon>Viridiplantae</taxon>
        <taxon>Streptophyta</taxon>
        <taxon>Embryophyta</taxon>
        <taxon>Tracheophyta</taxon>
        <taxon>Spermatophyta</taxon>
        <taxon>Magnoliopsida</taxon>
        <taxon>eudicotyledons</taxon>
        <taxon>Gunneridae</taxon>
        <taxon>Pentapetalae</taxon>
        <taxon>rosids</taxon>
        <taxon>malvids</taxon>
        <taxon>Malvales</taxon>
        <taxon>Malvaceae</taxon>
        <taxon>Malvoideae</taxon>
        <taxon>Hibiscus</taxon>
    </lineage>
</organism>
<feature type="domain" description="BURP" evidence="8">
    <location>
        <begin position="358"/>
        <end position="545"/>
    </location>
</feature>
<keyword evidence="6" id="KW-0325">Glycoprotein</keyword>
<dbReference type="PROSITE" id="PS51277">
    <property type="entry name" value="BURP"/>
    <property type="match status" value="1"/>
</dbReference>
<evidence type="ECO:0000256" key="1">
    <source>
        <dbReference type="ARBA" id="ARBA00004191"/>
    </source>
</evidence>
<feature type="chain" id="PRO_5025623264" evidence="7">
    <location>
        <begin position="24"/>
        <end position="546"/>
    </location>
</feature>
<evidence type="ECO:0000313" key="9">
    <source>
        <dbReference type="EMBL" id="KAE8719766.1"/>
    </source>
</evidence>
<protein>
    <submittedName>
        <fullName evidence="9">DNA binding protein</fullName>
    </submittedName>
</protein>
<evidence type="ECO:0000256" key="7">
    <source>
        <dbReference type="SAM" id="SignalP"/>
    </source>
</evidence>
<accession>A0A6A3BSE7</accession>